<sequence length="143" mass="15597">MKKIVIGSDHAGYYLKQFLYNYLQTKGYEIINLGTNSPESVDYPIYGKKIGEWVTTGKADLGIAICGSGIGIGISANKIPGCRAAICSDPYSAKMSRLHNNANVLAIGARVVGEDLAKMIVDTWLNSEFLGGRHEQRVQMIEN</sequence>
<evidence type="ECO:0000313" key="3">
    <source>
        <dbReference type="EMBL" id="MFD2693354.1"/>
    </source>
</evidence>
<evidence type="ECO:0000313" key="4">
    <source>
        <dbReference type="Proteomes" id="UP001597399"/>
    </source>
</evidence>
<evidence type="ECO:0000256" key="1">
    <source>
        <dbReference type="ARBA" id="ARBA00008754"/>
    </source>
</evidence>
<reference evidence="4" key="1">
    <citation type="journal article" date="2019" name="Int. J. Syst. Evol. Microbiol.">
        <title>The Global Catalogue of Microorganisms (GCM) 10K type strain sequencing project: providing services to taxonomists for standard genome sequencing and annotation.</title>
        <authorList>
            <consortium name="The Broad Institute Genomics Platform"/>
            <consortium name="The Broad Institute Genome Sequencing Center for Infectious Disease"/>
            <person name="Wu L."/>
            <person name="Ma J."/>
        </authorList>
    </citation>
    <scope>NUCLEOTIDE SEQUENCE [LARGE SCALE GENOMIC DNA]</scope>
    <source>
        <strain evidence="4">TISTR 2466</strain>
    </source>
</reference>
<dbReference type="Pfam" id="PF02502">
    <property type="entry name" value="LacAB_rpiB"/>
    <property type="match status" value="1"/>
</dbReference>
<dbReference type="RefSeq" id="WP_253057985.1">
    <property type="nucleotide sequence ID" value="NZ_JAMXWM010000002.1"/>
</dbReference>
<dbReference type="PANTHER" id="PTHR30345:SF0">
    <property type="entry name" value="DNA DAMAGE-REPAIR_TOLERATION PROTEIN DRT102"/>
    <property type="match status" value="1"/>
</dbReference>
<dbReference type="NCBIfam" id="NF004051">
    <property type="entry name" value="PRK05571.1"/>
    <property type="match status" value="1"/>
</dbReference>
<gene>
    <name evidence="3" type="primary">rpiB</name>
    <name evidence="3" type="ORF">ACFSUE_06870</name>
</gene>
<dbReference type="PIRSF" id="PIRSF005384">
    <property type="entry name" value="RpiB_LacA_B"/>
    <property type="match status" value="1"/>
</dbReference>
<dbReference type="EMBL" id="JBHUMQ010000015">
    <property type="protein sequence ID" value="MFD2693354.1"/>
    <property type="molecule type" value="Genomic_DNA"/>
</dbReference>
<dbReference type="InterPro" id="IPR003500">
    <property type="entry name" value="RpiB_LacA_LacB"/>
</dbReference>
<protein>
    <submittedName>
        <fullName evidence="3">Ribose 5-phosphate isomerase B</fullName>
        <ecNumber evidence="3">5.3.1.6</ecNumber>
    </submittedName>
</protein>
<dbReference type="GO" id="GO:0004751">
    <property type="term" value="F:ribose-5-phosphate isomerase activity"/>
    <property type="evidence" value="ECO:0007669"/>
    <property type="project" value="UniProtKB-EC"/>
</dbReference>
<proteinExistence type="inferred from homology"/>
<dbReference type="Gene3D" id="3.40.1400.10">
    <property type="entry name" value="Sugar-phosphate isomerase, RpiB/LacA/LacB"/>
    <property type="match status" value="1"/>
</dbReference>
<dbReference type="NCBIfam" id="TIGR00689">
    <property type="entry name" value="rpiB_lacA_lacB"/>
    <property type="match status" value="1"/>
</dbReference>
<dbReference type="Proteomes" id="UP001597399">
    <property type="component" value="Unassembled WGS sequence"/>
</dbReference>
<dbReference type="InterPro" id="IPR004785">
    <property type="entry name" value="RpiB"/>
</dbReference>
<keyword evidence="2 3" id="KW-0413">Isomerase</keyword>
<organism evidence="3 4">
    <name type="scientific">Sporolactobacillus shoreicorticis</name>
    <dbReference type="NCBI Taxonomy" id="1923877"/>
    <lineage>
        <taxon>Bacteria</taxon>
        <taxon>Bacillati</taxon>
        <taxon>Bacillota</taxon>
        <taxon>Bacilli</taxon>
        <taxon>Bacillales</taxon>
        <taxon>Sporolactobacillaceae</taxon>
        <taxon>Sporolactobacillus</taxon>
    </lineage>
</organism>
<dbReference type="EC" id="5.3.1.6" evidence="3"/>
<name>A0ABW5S0U2_9BACL</name>
<comment type="caution">
    <text evidence="3">The sequence shown here is derived from an EMBL/GenBank/DDBJ whole genome shotgun (WGS) entry which is preliminary data.</text>
</comment>
<evidence type="ECO:0000256" key="2">
    <source>
        <dbReference type="ARBA" id="ARBA00023235"/>
    </source>
</evidence>
<dbReference type="InterPro" id="IPR036569">
    <property type="entry name" value="RpiB_LacA_LacB_sf"/>
</dbReference>
<dbReference type="SUPFAM" id="SSF89623">
    <property type="entry name" value="Ribose/Galactose isomerase RpiB/AlsB"/>
    <property type="match status" value="1"/>
</dbReference>
<dbReference type="PANTHER" id="PTHR30345">
    <property type="entry name" value="RIBOSE-5-PHOSPHATE ISOMERASE B"/>
    <property type="match status" value="1"/>
</dbReference>
<comment type="similarity">
    <text evidence="1">Belongs to the LacAB/RpiB family.</text>
</comment>
<keyword evidence="4" id="KW-1185">Reference proteome</keyword>
<accession>A0ABW5S0U2</accession>
<dbReference type="NCBIfam" id="TIGR01120">
    <property type="entry name" value="rpiB"/>
    <property type="match status" value="1"/>
</dbReference>